<keyword evidence="2" id="KW-0732">Signal</keyword>
<sequence length="297" mass="33151">MRFYSLLLITVLVCISCANPPFPEKHPQNYELFVTQRDTYAAVSPDGAKIAYYHSSGQIPEPIDYPSGLYVIDKDGNNRNLIIRGSILDPSWSPDGQWIVFSRLGAIQKIKLNGDSLTTLENPNSYGFFHPDWSPDGQNIYFDRADAIGDLSSIYKTDSDLNNATPILSGIGVGLRAPEISPDGQTLIGMKASHEFEGWQIFTVSFGEDSIEQQLTFNGDNRNPTWSKSGNEICWSKNVQIFIMDENGSNSKFLHYGISPDWLNANTIVFSFANGDYSKEVLYTIKTDGSEINQLTF</sequence>
<protein>
    <recommendedName>
        <fullName evidence="5">WD40-like Beta Propeller Repeat</fullName>
    </recommendedName>
</protein>
<evidence type="ECO:0000256" key="2">
    <source>
        <dbReference type="SAM" id="SignalP"/>
    </source>
</evidence>
<dbReference type="RefSeq" id="WP_137088943.1">
    <property type="nucleotide sequence ID" value="NZ_CP028923.1"/>
</dbReference>
<dbReference type="InterPro" id="IPR011659">
    <property type="entry name" value="WD40"/>
</dbReference>
<keyword evidence="4" id="KW-1185">Reference proteome</keyword>
<dbReference type="OrthoDB" id="8432779at2"/>
<gene>
    <name evidence="3" type="ORF">DCC35_00575</name>
</gene>
<comment type="similarity">
    <text evidence="1">Belongs to the TolB family.</text>
</comment>
<dbReference type="AlphaFoldDB" id="A0A4D7K1M4"/>
<name>A0A4D7K1M4_9BACT</name>
<accession>A0A4D7K1M4</accession>
<feature type="chain" id="PRO_5020920847" description="WD40-like Beta Propeller Repeat" evidence="2">
    <location>
        <begin position="19"/>
        <end position="297"/>
    </location>
</feature>
<reference evidence="3 4" key="1">
    <citation type="submission" date="2018-04" db="EMBL/GenBank/DDBJ databases">
        <title>Complete genome uncultured novel isolate.</title>
        <authorList>
            <person name="Merlino G."/>
        </authorList>
    </citation>
    <scope>NUCLEOTIDE SEQUENCE [LARGE SCALE GENOMIC DNA]</scope>
    <source>
        <strain evidence="4">R1DC9</strain>
    </source>
</reference>
<organism evidence="3 4">
    <name type="scientific">Mangrovivirga cuniculi</name>
    <dbReference type="NCBI Taxonomy" id="2715131"/>
    <lineage>
        <taxon>Bacteria</taxon>
        <taxon>Pseudomonadati</taxon>
        <taxon>Bacteroidota</taxon>
        <taxon>Cytophagia</taxon>
        <taxon>Cytophagales</taxon>
        <taxon>Mangrovivirgaceae</taxon>
        <taxon>Mangrovivirga</taxon>
    </lineage>
</organism>
<dbReference type="KEGG" id="fpf:DCC35_00575"/>
<dbReference type="PANTHER" id="PTHR36842:SF1">
    <property type="entry name" value="PROTEIN TOLB"/>
    <property type="match status" value="1"/>
</dbReference>
<dbReference type="SUPFAM" id="SSF82171">
    <property type="entry name" value="DPP6 N-terminal domain-like"/>
    <property type="match status" value="1"/>
</dbReference>
<dbReference type="Gene3D" id="2.120.10.30">
    <property type="entry name" value="TolB, C-terminal domain"/>
    <property type="match status" value="2"/>
</dbReference>
<dbReference type="Pfam" id="PF07676">
    <property type="entry name" value="PD40"/>
    <property type="match status" value="2"/>
</dbReference>
<proteinExistence type="inferred from homology"/>
<dbReference type="PANTHER" id="PTHR36842">
    <property type="entry name" value="PROTEIN TOLB HOMOLOG"/>
    <property type="match status" value="1"/>
</dbReference>
<feature type="signal peptide" evidence="2">
    <location>
        <begin position="1"/>
        <end position="18"/>
    </location>
</feature>
<dbReference type="InterPro" id="IPR011042">
    <property type="entry name" value="6-blade_b-propeller_TolB-like"/>
</dbReference>
<evidence type="ECO:0000256" key="1">
    <source>
        <dbReference type="ARBA" id="ARBA00009820"/>
    </source>
</evidence>
<dbReference type="EMBL" id="CP028923">
    <property type="protein sequence ID" value="QCK13348.1"/>
    <property type="molecule type" value="Genomic_DNA"/>
</dbReference>
<evidence type="ECO:0008006" key="5">
    <source>
        <dbReference type="Google" id="ProtNLM"/>
    </source>
</evidence>
<evidence type="ECO:0000313" key="3">
    <source>
        <dbReference type="EMBL" id="QCK13348.1"/>
    </source>
</evidence>
<dbReference type="Proteomes" id="UP000298616">
    <property type="component" value="Chromosome"/>
</dbReference>
<evidence type="ECO:0000313" key="4">
    <source>
        <dbReference type="Proteomes" id="UP000298616"/>
    </source>
</evidence>